<dbReference type="AlphaFoldDB" id="A0A151J836"/>
<name>A0A151J836_9HYME</name>
<dbReference type="SMART" id="SM00343">
    <property type="entry name" value="ZnF_C2HC"/>
    <property type="match status" value="2"/>
</dbReference>
<keyword evidence="1" id="KW-0479">Metal-binding</keyword>
<keyword evidence="4" id="KW-1185">Reference proteome</keyword>
<evidence type="ECO:0000313" key="4">
    <source>
        <dbReference type="Proteomes" id="UP000078492"/>
    </source>
</evidence>
<evidence type="ECO:0000259" key="2">
    <source>
        <dbReference type="PROSITE" id="PS50158"/>
    </source>
</evidence>
<keyword evidence="1" id="KW-0862">Zinc</keyword>
<dbReference type="SUPFAM" id="SSF57756">
    <property type="entry name" value="Retrovirus zinc finger-like domains"/>
    <property type="match status" value="1"/>
</dbReference>
<evidence type="ECO:0000313" key="3">
    <source>
        <dbReference type="EMBL" id="KYN20638.1"/>
    </source>
</evidence>
<dbReference type="STRING" id="471704.A0A151J836"/>
<protein>
    <recommendedName>
        <fullName evidence="2">CCHC-type domain-containing protein</fullName>
    </recommendedName>
</protein>
<feature type="domain" description="CCHC-type" evidence="2">
    <location>
        <begin position="132"/>
        <end position="147"/>
    </location>
</feature>
<dbReference type="Gene3D" id="4.10.60.10">
    <property type="entry name" value="Zinc finger, CCHC-type"/>
    <property type="match status" value="1"/>
</dbReference>
<reference evidence="3 4" key="1">
    <citation type="submission" date="2015-09" db="EMBL/GenBank/DDBJ databases">
        <title>Trachymyrmex cornetzi WGS genome.</title>
        <authorList>
            <person name="Nygaard S."/>
            <person name="Hu H."/>
            <person name="Boomsma J."/>
            <person name="Zhang G."/>
        </authorList>
    </citation>
    <scope>NUCLEOTIDE SEQUENCE [LARGE SCALE GENOMIC DNA]</scope>
    <source>
        <strain evidence="3">Tcor2-1</strain>
        <tissue evidence="3">Whole body</tissue>
    </source>
</reference>
<feature type="domain" description="CCHC-type" evidence="2">
    <location>
        <begin position="154"/>
        <end position="168"/>
    </location>
</feature>
<dbReference type="PROSITE" id="PS50158">
    <property type="entry name" value="ZF_CCHC"/>
    <property type="match status" value="2"/>
</dbReference>
<dbReference type="Proteomes" id="UP000078492">
    <property type="component" value="Unassembled WGS sequence"/>
</dbReference>
<dbReference type="EMBL" id="KQ979580">
    <property type="protein sequence ID" value="KYN20638.1"/>
    <property type="molecule type" value="Genomic_DNA"/>
</dbReference>
<dbReference type="InterPro" id="IPR001878">
    <property type="entry name" value="Znf_CCHC"/>
</dbReference>
<accession>A0A151J836</accession>
<dbReference type="GO" id="GO:0008270">
    <property type="term" value="F:zinc ion binding"/>
    <property type="evidence" value="ECO:0007669"/>
    <property type="project" value="UniProtKB-KW"/>
</dbReference>
<keyword evidence="1" id="KW-0863">Zinc-finger</keyword>
<proteinExistence type="predicted"/>
<dbReference type="InterPro" id="IPR036875">
    <property type="entry name" value="Znf_CCHC_sf"/>
</dbReference>
<sequence length="212" mass="22826">EAVRFAKASISLKELEIEDLRSKRALTGALIFEVRGRSGAEKTDRLHNKLEIFRARDDVTISRLTKTAEIRVTGLDDSATVEEVAESLAKAGGCVRQDIKVGDIRRQPNGLGSCWAKCPVAATALPSRGLQCFKCLEPGHVQAHCTSAVTRTGRCYLCEGLGHLAKNCEAEEARCPACEALGRPHRHRIGGGACTAVKKGKKGGQKQAQQPP</sequence>
<organism evidence="3 4">
    <name type="scientific">Trachymyrmex cornetzi</name>
    <dbReference type="NCBI Taxonomy" id="471704"/>
    <lineage>
        <taxon>Eukaryota</taxon>
        <taxon>Metazoa</taxon>
        <taxon>Ecdysozoa</taxon>
        <taxon>Arthropoda</taxon>
        <taxon>Hexapoda</taxon>
        <taxon>Insecta</taxon>
        <taxon>Pterygota</taxon>
        <taxon>Neoptera</taxon>
        <taxon>Endopterygota</taxon>
        <taxon>Hymenoptera</taxon>
        <taxon>Apocrita</taxon>
        <taxon>Aculeata</taxon>
        <taxon>Formicoidea</taxon>
        <taxon>Formicidae</taxon>
        <taxon>Myrmicinae</taxon>
        <taxon>Trachymyrmex</taxon>
    </lineage>
</organism>
<gene>
    <name evidence="3" type="ORF">ALC57_07006</name>
</gene>
<dbReference type="GO" id="GO:0003676">
    <property type="term" value="F:nucleic acid binding"/>
    <property type="evidence" value="ECO:0007669"/>
    <property type="project" value="InterPro"/>
</dbReference>
<evidence type="ECO:0000256" key="1">
    <source>
        <dbReference type="PROSITE-ProRule" id="PRU00047"/>
    </source>
</evidence>
<feature type="non-terminal residue" evidence="3">
    <location>
        <position position="1"/>
    </location>
</feature>